<organism evidence="8 9">
    <name type="scientific">Brevundimonas nasdae</name>
    <dbReference type="NCBI Taxonomy" id="172043"/>
    <lineage>
        <taxon>Bacteria</taxon>
        <taxon>Pseudomonadati</taxon>
        <taxon>Pseudomonadota</taxon>
        <taxon>Alphaproteobacteria</taxon>
        <taxon>Caulobacterales</taxon>
        <taxon>Caulobacteraceae</taxon>
        <taxon>Brevundimonas</taxon>
    </lineage>
</organism>
<sequence length="120" mass="12902">MNVTALSFVLIAACVAAEIFHEVAFKVAANRAGDSDHYVRDVARQPWMWFGMVLWAIQTGLWIVVLQSVPLVVAFPLMTLSYAGVPAASALFLHERMSKQQIIGAMLILGGVLCVGATAA</sequence>
<name>A0ABX8TLX3_9CAUL</name>
<keyword evidence="3 6" id="KW-0812">Transmembrane</keyword>
<dbReference type="GeneID" id="94375186"/>
<keyword evidence="4 6" id="KW-1133">Transmembrane helix</keyword>
<dbReference type="Proteomes" id="UP000824334">
    <property type="component" value="Chromosome"/>
</dbReference>
<evidence type="ECO:0000256" key="3">
    <source>
        <dbReference type="ARBA" id="ARBA00022692"/>
    </source>
</evidence>
<dbReference type="EMBL" id="CP080034">
    <property type="protein sequence ID" value="QYC11862.1"/>
    <property type="molecule type" value="Genomic_DNA"/>
</dbReference>
<dbReference type="InterPro" id="IPR000620">
    <property type="entry name" value="EamA_dom"/>
</dbReference>
<evidence type="ECO:0000256" key="5">
    <source>
        <dbReference type="ARBA" id="ARBA00023136"/>
    </source>
</evidence>
<dbReference type="InterPro" id="IPR000390">
    <property type="entry name" value="Small_drug/metabolite_transptr"/>
</dbReference>
<feature type="domain" description="EamA" evidence="7">
    <location>
        <begin position="51"/>
        <end position="115"/>
    </location>
</feature>
<evidence type="ECO:0000256" key="2">
    <source>
        <dbReference type="ARBA" id="ARBA00022475"/>
    </source>
</evidence>
<dbReference type="PANTHER" id="PTHR30561">
    <property type="entry name" value="SMR FAMILY PROTON-DEPENDENT DRUG EFFLUX TRANSPORTER SUGE"/>
    <property type="match status" value="1"/>
</dbReference>
<keyword evidence="2" id="KW-1003">Cell membrane</keyword>
<dbReference type="RefSeq" id="WP_219354369.1">
    <property type="nucleotide sequence ID" value="NZ_CP080034.1"/>
</dbReference>
<feature type="transmembrane region" description="Helical" evidence="6">
    <location>
        <begin position="46"/>
        <end position="65"/>
    </location>
</feature>
<keyword evidence="9" id="KW-1185">Reference proteome</keyword>
<feature type="transmembrane region" description="Helical" evidence="6">
    <location>
        <begin position="6"/>
        <end position="25"/>
    </location>
</feature>
<evidence type="ECO:0000313" key="9">
    <source>
        <dbReference type="Proteomes" id="UP000824334"/>
    </source>
</evidence>
<evidence type="ECO:0000256" key="6">
    <source>
        <dbReference type="SAM" id="Phobius"/>
    </source>
</evidence>
<reference evidence="8 9" key="1">
    <citation type="submission" date="2021-07" db="EMBL/GenBank/DDBJ databases">
        <title>Isolation and characterization of bacteria from a gold mining with a capacity of golden bioaccumulation.</title>
        <authorList>
            <person name="Yang X.J."/>
        </authorList>
    </citation>
    <scope>NUCLEOTIDE SEQUENCE [LARGE SCALE GENOMIC DNA]</scope>
    <source>
        <strain evidence="8 9">Au29</strain>
    </source>
</reference>
<proteinExistence type="predicted"/>
<protein>
    <submittedName>
        <fullName evidence="8">EamA family transporter</fullName>
    </submittedName>
</protein>
<comment type="subcellular location">
    <subcellularLocation>
        <location evidence="1">Cell membrane</location>
        <topology evidence="1">Multi-pass membrane protein</topology>
    </subcellularLocation>
</comment>
<keyword evidence="5 6" id="KW-0472">Membrane</keyword>
<dbReference type="Pfam" id="PF00892">
    <property type="entry name" value="EamA"/>
    <property type="match status" value="1"/>
</dbReference>
<evidence type="ECO:0000313" key="8">
    <source>
        <dbReference type="EMBL" id="QYC11862.1"/>
    </source>
</evidence>
<gene>
    <name evidence="8" type="ORF">KWG56_07905</name>
</gene>
<evidence type="ECO:0000259" key="7">
    <source>
        <dbReference type="Pfam" id="PF00892"/>
    </source>
</evidence>
<accession>A0ABX8TLX3</accession>
<feature type="transmembrane region" description="Helical" evidence="6">
    <location>
        <begin position="102"/>
        <end position="119"/>
    </location>
</feature>
<evidence type="ECO:0000256" key="1">
    <source>
        <dbReference type="ARBA" id="ARBA00004651"/>
    </source>
</evidence>
<feature type="transmembrane region" description="Helical" evidence="6">
    <location>
        <begin position="71"/>
        <end position="93"/>
    </location>
</feature>
<evidence type="ECO:0000256" key="4">
    <source>
        <dbReference type="ARBA" id="ARBA00022989"/>
    </source>
</evidence>
<dbReference type="PANTHER" id="PTHR30561:SF9">
    <property type="entry name" value="4-AMINO-4-DEOXY-L-ARABINOSE-PHOSPHOUNDECAPRENOL FLIPPASE SUBUNIT ARNF-RELATED"/>
    <property type="match status" value="1"/>
</dbReference>